<evidence type="ECO:0000259" key="4">
    <source>
        <dbReference type="PROSITE" id="PS50002"/>
    </source>
</evidence>
<proteinExistence type="predicted"/>
<dbReference type="PANTHER" id="PTHR12287:SF23">
    <property type="entry name" value="AROUSER, ISOFORM A-RELATED"/>
    <property type="match status" value="1"/>
</dbReference>
<accession>A0AAV4FTE9</accession>
<dbReference type="InterPro" id="IPR001452">
    <property type="entry name" value="SH3_domain"/>
</dbReference>
<feature type="compositionally biased region" description="Polar residues" evidence="3">
    <location>
        <begin position="121"/>
        <end position="136"/>
    </location>
</feature>
<protein>
    <submittedName>
        <fullName evidence="5">Cytoplasmic protein NCK2</fullName>
    </submittedName>
</protein>
<keyword evidence="1 2" id="KW-0728">SH3 domain</keyword>
<reference evidence="5 6" key="1">
    <citation type="journal article" date="2021" name="Elife">
        <title>Chloroplast acquisition without the gene transfer in kleptoplastic sea slugs, Plakobranchus ocellatus.</title>
        <authorList>
            <person name="Maeda T."/>
            <person name="Takahashi S."/>
            <person name="Yoshida T."/>
            <person name="Shimamura S."/>
            <person name="Takaki Y."/>
            <person name="Nagai Y."/>
            <person name="Toyoda A."/>
            <person name="Suzuki Y."/>
            <person name="Arimoto A."/>
            <person name="Ishii H."/>
            <person name="Satoh N."/>
            <person name="Nishiyama T."/>
            <person name="Hasebe M."/>
            <person name="Maruyama T."/>
            <person name="Minagawa J."/>
            <person name="Obokata J."/>
            <person name="Shigenobu S."/>
        </authorList>
    </citation>
    <scope>NUCLEOTIDE SEQUENCE [LARGE SCALE GENOMIC DNA]</scope>
</reference>
<evidence type="ECO:0000313" key="6">
    <source>
        <dbReference type="Proteomes" id="UP000762676"/>
    </source>
</evidence>
<dbReference type="CDD" id="cd00174">
    <property type="entry name" value="SH3"/>
    <property type="match status" value="2"/>
</dbReference>
<dbReference type="Proteomes" id="UP000762676">
    <property type="component" value="Unassembled WGS sequence"/>
</dbReference>
<dbReference type="PROSITE" id="PS50002">
    <property type="entry name" value="SH3"/>
    <property type="match status" value="2"/>
</dbReference>
<dbReference type="AlphaFoldDB" id="A0AAV4FTE9"/>
<feature type="compositionally biased region" description="Low complexity" evidence="3">
    <location>
        <begin position="217"/>
        <end position="237"/>
    </location>
</feature>
<comment type="caution">
    <text evidence="5">The sequence shown here is derived from an EMBL/GenBank/DDBJ whole genome shotgun (WGS) entry which is preliminary data.</text>
</comment>
<name>A0AAV4FTE9_9GAST</name>
<evidence type="ECO:0000256" key="3">
    <source>
        <dbReference type="SAM" id="MobiDB-lite"/>
    </source>
</evidence>
<evidence type="ECO:0000313" key="5">
    <source>
        <dbReference type="EMBL" id="GFR75515.1"/>
    </source>
</evidence>
<dbReference type="GO" id="GO:0035023">
    <property type="term" value="P:regulation of Rho protein signal transduction"/>
    <property type="evidence" value="ECO:0007669"/>
    <property type="project" value="TreeGrafter"/>
</dbReference>
<gene>
    <name evidence="5" type="ORF">ElyMa_000457000</name>
</gene>
<feature type="domain" description="SH3" evidence="4">
    <location>
        <begin position="25"/>
        <end position="84"/>
    </location>
</feature>
<evidence type="ECO:0000256" key="1">
    <source>
        <dbReference type="ARBA" id="ARBA00022443"/>
    </source>
</evidence>
<organism evidence="5 6">
    <name type="scientific">Elysia marginata</name>
    <dbReference type="NCBI Taxonomy" id="1093978"/>
    <lineage>
        <taxon>Eukaryota</taxon>
        <taxon>Metazoa</taxon>
        <taxon>Spiralia</taxon>
        <taxon>Lophotrochozoa</taxon>
        <taxon>Mollusca</taxon>
        <taxon>Gastropoda</taxon>
        <taxon>Heterobranchia</taxon>
        <taxon>Euthyneura</taxon>
        <taxon>Panpulmonata</taxon>
        <taxon>Sacoglossa</taxon>
        <taxon>Placobranchoidea</taxon>
        <taxon>Plakobranchidae</taxon>
        <taxon>Elysia</taxon>
    </lineage>
</organism>
<feature type="region of interest" description="Disordered" evidence="3">
    <location>
        <begin position="91"/>
        <end position="276"/>
    </location>
</feature>
<dbReference type="SMART" id="SM00326">
    <property type="entry name" value="SH3"/>
    <property type="match status" value="2"/>
</dbReference>
<dbReference type="GO" id="GO:0005886">
    <property type="term" value="C:plasma membrane"/>
    <property type="evidence" value="ECO:0007669"/>
    <property type="project" value="TreeGrafter"/>
</dbReference>
<dbReference type="InterPro" id="IPR039801">
    <property type="entry name" value="EPS8-like"/>
</dbReference>
<keyword evidence="6" id="KW-1185">Reference proteome</keyword>
<sequence length="427" mass="47197">MGRITGSASVDTLVRVGLEKQHGLSPESRMRVTQDFLATTDDELSAQTGDIVYKLFDDNEWVYVISEQSQEGFVPCICVSLLKDSHLDSNPQGSFKHKTKQASLHLPHRSDDSMLAEEGSDASNGSRELVTGQTKLRGTDDIAPPKPARGLPLDIPDVIGGNHQHYHHQHQNLQSHHSNHQKQQNNTTPDLQRKKSTGVGQLSKTPSPKNCHSTQYNSTNNNNNRGRGFSPSRSGGNAVERGIQGHKRSSTSSNITPQETPLTSSQTSLSSDPITEVRTFSRKPRGKLLVIFPFEAWDEGDMSVDRGEVVTALNTEDPLWTMVRKLNGQEGFVPAAFTCNYPEDLPGGIGSASGLYSTLFFHVWFKIHVHGTEVQPGTSLRRLSVVSNLGVRKPPEEFVSGNSRNGVFSQDHRRHLWKLKEHCTPTD</sequence>
<evidence type="ECO:0000256" key="2">
    <source>
        <dbReference type="PROSITE-ProRule" id="PRU00192"/>
    </source>
</evidence>
<dbReference type="EMBL" id="BMAT01000902">
    <property type="protein sequence ID" value="GFR75515.1"/>
    <property type="molecule type" value="Genomic_DNA"/>
</dbReference>
<feature type="compositionally biased region" description="Low complexity" evidence="3">
    <location>
        <begin position="256"/>
        <end position="271"/>
    </location>
</feature>
<feature type="compositionally biased region" description="Polar residues" evidence="3">
    <location>
        <begin position="198"/>
        <end position="216"/>
    </location>
</feature>
<dbReference type="GO" id="GO:0007266">
    <property type="term" value="P:Rho protein signal transduction"/>
    <property type="evidence" value="ECO:0007669"/>
    <property type="project" value="TreeGrafter"/>
</dbReference>
<dbReference type="GO" id="GO:0003779">
    <property type="term" value="F:actin binding"/>
    <property type="evidence" value="ECO:0007669"/>
    <property type="project" value="TreeGrafter"/>
</dbReference>
<dbReference type="InterPro" id="IPR036028">
    <property type="entry name" value="SH3-like_dom_sf"/>
</dbReference>
<dbReference type="PANTHER" id="PTHR12287">
    <property type="entry name" value="EPIDERMAL GROWTH FACTOR RECEPTOR KINASE SUBSTRATE EPS8-RELATED PROTEIN"/>
    <property type="match status" value="1"/>
</dbReference>
<feature type="compositionally biased region" description="Low complexity" evidence="3">
    <location>
        <begin position="171"/>
        <end position="186"/>
    </location>
</feature>
<dbReference type="Gene3D" id="2.30.30.40">
    <property type="entry name" value="SH3 Domains"/>
    <property type="match status" value="2"/>
</dbReference>
<feature type="domain" description="SH3" evidence="4">
    <location>
        <begin position="283"/>
        <end position="343"/>
    </location>
</feature>
<dbReference type="Pfam" id="PF00018">
    <property type="entry name" value="SH3_1"/>
    <property type="match status" value="2"/>
</dbReference>
<dbReference type="SUPFAM" id="SSF50044">
    <property type="entry name" value="SH3-domain"/>
    <property type="match status" value="2"/>
</dbReference>